<dbReference type="AlphaFoldDB" id="G7DZ96"/>
<keyword evidence="5 7" id="KW-0472">Membrane</keyword>
<dbReference type="RefSeq" id="XP_014571221.1">
    <property type="nucleotide sequence ID" value="XM_014715735.1"/>
</dbReference>
<feature type="transmembrane region" description="Helical" evidence="7">
    <location>
        <begin position="327"/>
        <end position="350"/>
    </location>
</feature>
<sequence>MHVTVHVIRAKVWASGNSALPRRSPVFTPDDRLSRACQRRRNTFSTSRTRFSHVACFGCLSLGQALSKRIVHTLALALAVGRRMQRGAAMTCIPLGARSTPCQGRRASCEPVDSVRSHDSSHAGIHPCVQIAPREKSMSSDFAFERPGYLFKPSHDFARRPAPPKLTISTVEEAGLMSSPVSLDSPCFGRMTSCDAVGSLSESLSQITSPDPCPDPDGSCKLTDLDTSLRNAKTFFNPTKMSAMDKVNYYIQQIDKELAKFPALQNLEKQTSVPKSYAAIGVIGLLGFFVFFNIAAGFLTNFIGWIIPAYYSLKALETPASGDDTQWLTYWVVFGLFQTFENLISVVSYFPYWYTVKTAFTLYLILPQTRGAEVIYHKALRPLFHDTKSKMHGSSAPAVPTQIGVCQDALIRLQRARVSHLQFSRLLTRYGLTSKRTKYHHDFIDVLIRRCKLTTIKSHNPTPSSKPTFVNTRTRRWEAQSQPDPKLRCIKSARSHRQNE</sequence>
<name>G7DZ96_MIXOS</name>
<dbReference type="InParanoid" id="G7DZ96"/>
<dbReference type="PANTHER" id="PTHR12300:SF161">
    <property type="entry name" value="RECEPTOR EXPRESSION-ENHANCING PROTEIN"/>
    <property type="match status" value="1"/>
</dbReference>
<evidence type="ECO:0008006" key="10">
    <source>
        <dbReference type="Google" id="ProtNLM"/>
    </source>
</evidence>
<evidence type="ECO:0000256" key="6">
    <source>
        <dbReference type="SAM" id="MobiDB-lite"/>
    </source>
</evidence>
<keyword evidence="9" id="KW-1185">Reference proteome</keyword>
<evidence type="ECO:0000256" key="2">
    <source>
        <dbReference type="ARBA" id="ARBA00008573"/>
    </source>
</evidence>
<accession>G7DZ96</accession>
<keyword evidence="3 7" id="KW-0812">Transmembrane</keyword>
<dbReference type="EMBL" id="BABT02000068">
    <property type="protein sequence ID" value="GAA95906.1"/>
    <property type="molecule type" value="Genomic_DNA"/>
</dbReference>
<feature type="compositionally biased region" description="Polar residues" evidence="6">
    <location>
        <begin position="457"/>
        <end position="472"/>
    </location>
</feature>
<organism evidence="8 9">
    <name type="scientific">Mixia osmundae (strain CBS 9802 / IAM 14324 / JCM 22182 / KY 12970)</name>
    <dbReference type="NCBI Taxonomy" id="764103"/>
    <lineage>
        <taxon>Eukaryota</taxon>
        <taxon>Fungi</taxon>
        <taxon>Dikarya</taxon>
        <taxon>Basidiomycota</taxon>
        <taxon>Pucciniomycotina</taxon>
        <taxon>Mixiomycetes</taxon>
        <taxon>Mixiales</taxon>
        <taxon>Mixiaceae</taxon>
        <taxon>Mixia</taxon>
    </lineage>
</organism>
<evidence type="ECO:0000313" key="8">
    <source>
        <dbReference type="EMBL" id="GAA95906.1"/>
    </source>
</evidence>
<dbReference type="HOGENOM" id="CLU_545231_0_0_1"/>
<gene>
    <name evidence="8" type="primary">Mo02564</name>
    <name evidence="8" type="ORF">E5Q_02564</name>
</gene>
<evidence type="ECO:0000256" key="1">
    <source>
        <dbReference type="ARBA" id="ARBA00004141"/>
    </source>
</evidence>
<dbReference type="Proteomes" id="UP000009131">
    <property type="component" value="Unassembled WGS sequence"/>
</dbReference>
<dbReference type="STRING" id="764103.G7DZ96"/>
<dbReference type="Pfam" id="PF03134">
    <property type="entry name" value="TB2_DP1_HVA22"/>
    <property type="match status" value="1"/>
</dbReference>
<protein>
    <recommendedName>
        <fullName evidence="10">Protein YOP1</fullName>
    </recommendedName>
</protein>
<comment type="subcellular location">
    <subcellularLocation>
        <location evidence="1">Membrane</location>
        <topology evidence="1">Multi-pass membrane protein</topology>
    </subcellularLocation>
</comment>
<reference evidence="8 9" key="1">
    <citation type="journal article" date="2011" name="J. Gen. Appl. Microbiol.">
        <title>Draft genome sequencing of the enigmatic basidiomycete Mixia osmundae.</title>
        <authorList>
            <person name="Nishida H."/>
            <person name="Nagatsuka Y."/>
            <person name="Sugiyama J."/>
        </authorList>
    </citation>
    <scope>NUCLEOTIDE SEQUENCE [LARGE SCALE GENOMIC DNA]</scope>
    <source>
        <strain evidence="9">CBS 9802 / IAM 14324 / JCM 22182 / KY 12970</strain>
    </source>
</reference>
<feature type="transmembrane region" description="Helical" evidence="7">
    <location>
        <begin position="277"/>
        <end position="307"/>
    </location>
</feature>
<feature type="compositionally biased region" description="Basic residues" evidence="6">
    <location>
        <begin position="488"/>
        <end position="500"/>
    </location>
</feature>
<proteinExistence type="inferred from homology"/>
<evidence type="ECO:0000256" key="3">
    <source>
        <dbReference type="ARBA" id="ARBA00022692"/>
    </source>
</evidence>
<evidence type="ECO:0000256" key="7">
    <source>
        <dbReference type="SAM" id="Phobius"/>
    </source>
</evidence>
<evidence type="ECO:0000313" key="9">
    <source>
        <dbReference type="Proteomes" id="UP000009131"/>
    </source>
</evidence>
<dbReference type="eggNOG" id="KOG1725">
    <property type="taxonomic scope" value="Eukaryota"/>
</dbReference>
<dbReference type="GO" id="GO:0016020">
    <property type="term" value="C:membrane"/>
    <property type="evidence" value="ECO:0007669"/>
    <property type="project" value="UniProtKB-SubCell"/>
</dbReference>
<dbReference type="InterPro" id="IPR004345">
    <property type="entry name" value="TB2_DP1_HVA22"/>
</dbReference>
<feature type="region of interest" description="Disordered" evidence="6">
    <location>
        <begin position="457"/>
        <end position="500"/>
    </location>
</feature>
<keyword evidence="4 7" id="KW-1133">Transmembrane helix</keyword>
<comment type="caution">
    <text evidence="8">The sequence shown here is derived from an EMBL/GenBank/DDBJ whole genome shotgun (WGS) entry which is preliminary data.</text>
</comment>
<dbReference type="OrthoDB" id="10009287at2759"/>
<evidence type="ECO:0000256" key="5">
    <source>
        <dbReference type="ARBA" id="ARBA00023136"/>
    </source>
</evidence>
<evidence type="ECO:0000256" key="4">
    <source>
        <dbReference type="ARBA" id="ARBA00022989"/>
    </source>
</evidence>
<comment type="similarity">
    <text evidence="2">Belongs to the DP1 family.</text>
</comment>
<dbReference type="PANTHER" id="PTHR12300">
    <property type="entry name" value="HVA22-LIKE PROTEINS"/>
    <property type="match status" value="1"/>
</dbReference>
<reference evidence="8 9" key="2">
    <citation type="journal article" date="2012" name="Open Biol.">
        <title>Characteristics of nucleosomes and linker DNA regions on the genome of the basidiomycete Mixia osmundae revealed by mono- and dinucleosome mapping.</title>
        <authorList>
            <person name="Nishida H."/>
            <person name="Kondo S."/>
            <person name="Matsumoto T."/>
            <person name="Suzuki Y."/>
            <person name="Yoshikawa H."/>
            <person name="Taylor T.D."/>
            <person name="Sugiyama J."/>
        </authorList>
    </citation>
    <scope>NUCLEOTIDE SEQUENCE [LARGE SCALE GENOMIC DNA]</scope>
    <source>
        <strain evidence="9">CBS 9802 / IAM 14324 / JCM 22182 / KY 12970</strain>
    </source>
</reference>